<feature type="compositionally biased region" description="Basic and acidic residues" evidence="1">
    <location>
        <begin position="79"/>
        <end position="91"/>
    </location>
</feature>
<gene>
    <name evidence="2" type="ORF">PENTCL1PPCAC_19459</name>
</gene>
<sequence length="91" mass="10284">GDEMPLMEETLGNEAEEVLLDEPIEEKGEGEETIDHNGDAPKETFETDEVEKRKRPSRTASKSQKCTEPKEDSEGEDEPSLKKTRSESFLE</sequence>
<comment type="caution">
    <text evidence="2">The sequence shown here is derived from an EMBL/GenBank/DDBJ whole genome shotgun (WGS) entry which is preliminary data.</text>
</comment>
<organism evidence="2 3">
    <name type="scientific">Pristionchus entomophagus</name>
    <dbReference type="NCBI Taxonomy" id="358040"/>
    <lineage>
        <taxon>Eukaryota</taxon>
        <taxon>Metazoa</taxon>
        <taxon>Ecdysozoa</taxon>
        <taxon>Nematoda</taxon>
        <taxon>Chromadorea</taxon>
        <taxon>Rhabditida</taxon>
        <taxon>Rhabditina</taxon>
        <taxon>Diplogasteromorpha</taxon>
        <taxon>Diplogasteroidea</taxon>
        <taxon>Neodiplogasteridae</taxon>
        <taxon>Pristionchus</taxon>
    </lineage>
</organism>
<dbReference type="AlphaFoldDB" id="A0AAV5TTG8"/>
<dbReference type="Proteomes" id="UP001432027">
    <property type="component" value="Unassembled WGS sequence"/>
</dbReference>
<feature type="region of interest" description="Disordered" evidence="1">
    <location>
        <begin position="1"/>
        <end position="91"/>
    </location>
</feature>
<evidence type="ECO:0000313" key="2">
    <source>
        <dbReference type="EMBL" id="GMS97284.1"/>
    </source>
</evidence>
<proteinExistence type="predicted"/>
<evidence type="ECO:0000313" key="3">
    <source>
        <dbReference type="Proteomes" id="UP001432027"/>
    </source>
</evidence>
<dbReference type="EMBL" id="BTSX01000004">
    <property type="protein sequence ID" value="GMS97284.1"/>
    <property type="molecule type" value="Genomic_DNA"/>
</dbReference>
<reference evidence="2" key="1">
    <citation type="submission" date="2023-10" db="EMBL/GenBank/DDBJ databases">
        <title>Genome assembly of Pristionchus species.</title>
        <authorList>
            <person name="Yoshida K."/>
            <person name="Sommer R.J."/>
        </authorList>
    </citation>
    <scope>NUCLEOTIDE SEQUENCE</scope>
    <source>
        <strain evidence="2">RS0144</strain>
    </source>
</reference>
<evidence type="ECO:0000256" key="1">
    <source>
        <dbReference type="SAM" id="MobiDB-lite"/>
    </source>
</evidence>
<protein>
    <submittedName>
        <fullName evidence="2">Uncharacterized protein</fullName>
    </submittedName>
</protein>
<feature type="non-terminal residue" evidence="2">
    <location>
        <position position="1"/>
    </location>
</feature>
<keyword evidence="3" id="KW-1185">Reference proteome</keyword>
<feature type="compositionally biased region" description="Basic and acidic residues" evidence="1">
    <location>
        <begin position="33"/>
        <end position="45"/>
    </location>
</feature>
<accession>A0AAV5TTG8</accession>
<name>A0AAV5TTG8_9BILA</name>
<feature type="compositionally biased region" description="Acidic residues" evidence="1">
    <location>
        <begin position="14"/>
        <end position="32"/>
    </location>
</feature>